<organism evidence="2 3">
    <name type="scientific">Cannabis sativa</name>
    <name type="common">Hemp</name>
    <name type="synonym">Marijuana</name>
    <dbReference type="NCBI Taxonomy" id="3483"/>
    <lineage>
        <taxon>Eukaryota</taxon>
        <taxon>Viridiplantae</taxon>
        <taxon>Streptophyta</taxon>
        <taxon>Embryophyta</taxon>
        <taxon>Tracheophyta</taxon>
        <taxon>Spermatophyta</taxon>
        <taxon>Magnoliopsida</taxon>
        <taxon>eudicotyledons</taxon>
        <taxon>Gunneridae</taxon>
        <taxon>Pentapetalae</taxon>
        <taxon>rosids</taxon>
        <taxon>fabids</taxon>
        <taxon>Rosales</taxon>
        <taxon>Cannabaceae</taxon>
        <taxon>Cannabis</taxon>
    </lineage>
</organism>
<accession>A0A7J6F6S5</accession>
<feature type="compositionally biased region" description="Low complexity" evidence="1">
    <location>
        <begin position="55"/>
        <end position="73"/>
    </location>
</feature>
<dbReference type="AlphaFoldDB" id="A0A7J6F6S5"/>
<keyword evidence="3" id="KW-1185">Reference proteome</keyword>
<evidence type="ECO:0000313" key="2">
    <source>
        <dbReference type="EMBL" id="KAF4366298.1"/>
    </source>
</evidence>
<protein>
    <submittedName>
        <fullName evidence="2">Uncharacterized protein</fullName>
    </submittedName>
</protein>
<dbReference type="EMBL" id="JAATIQ010000262">
    <property type="protein sequence ID" value="KAF4366298.1"/>
    <property type="molecule type" value="Genomic_DNA"/>
</dbReference>
<dbReference type="PANTHER" id="PTHR33696">
    <property type="entry name" value="T22J18.15-RELATED"/>
    <property type="match status" value="1"/>
</dbReference>
<feature type="region of interest" description="Disordered" evidence="1">
    <location>
        <begin position="1"/>
        <end position="73"/>
    </location>
</feature>
<reference evidence="2 3" key="1">
    <citation type="journal article" date="2020" name="bioRxiv">
        <title>Sequence and annotation of 42 cannabis genomes reveals extensive copy number variation in cannabinoid synthesis and pathogen resistance genes.</title>
        <authorList>
            <person name="Mckernan K.J."/>
            <person name="Helbert Y."/>
            <person name="Kane L.T."/>
            <person name="Ebling H."/>
            <person name="Zhang L."/>
            <person name="Liu B."/>
            <person name="Eaton Z."/>
            <person name="Mclaughlin S."/>
            <person name="Kingan S."/>
            <person name="Baybayan P."/>
            <person name="Concepcion G."/>
            <person name="Jordan M."/>
            <person name="Riva A."/>
            <person name="Barbazuk W."/>
            <person name="Harkins T."/>
        </authorList>
    </citation>
    <scope>NUCLEOTIDE SEQUENCE [LARGE SCALE GENOMIC DNA]</scope>
    <source>
        <strain evidence="3">cv. Jamaican Lion 4</strain>
        <tissue evidence="2">Leaf</tissue>
    </source>
</reference>
<dbReference type="PANTHER" id="PTHR33696:SF1">
    <property type="entry name" value="T22J18.15"/>
    <property type="match status" value="1"/>
</dbReference>
<evidence type="ECO:0000313" key="3">
    <source>
        <dbReference type="Proteomes" id="UP000583929"/>
    </source>
</evidence>
<gene>
    <name evidence="2" type="ORF">G4B88_030476</name>
</gene>
<comment type="caution">
    <text evidence="2">The sequence shown here is derived from an EMBL/GenBank/DDBJ whole genome shotgun (WGS) entry which is preliminary data.</text>
</comment>
<feature type="compositionally biased region" description="Basic residues" evidence="1">
    <location>
        <begin position="1"/>
        <end position="10"/>
    </location>
</feature>
<evidence type="ECO:0000256" key="1">
    <source>
        <dbReference type="SAM" id="MobiDB-lite"/>
    </source>
</evidence>
<dbReference type="Proteomes" id="UP000583929">
    <property type="component" value="Unassembled WGS sequence"/>
</dbReference>
<proteinExistence type="predicted"/>
<sequence length="185" mass="20862">MTNKKERKRGPATPLRISRGVPFSWEHFPGIPKKQHSKKIKPSSSTHQEDDHHSSLLLLPLPPTTTTSTTTTTKKVFKKSTTTISVNNNKQPLKWDPFIAALVECSKDENDDHHDNHGHDHQPKFWNIATAKVSKSLSDRFGLINIYNNSSCKSTCAVAESIRHLPRSTRGSSYGHHLINSRPRN</sequence>
<name>A0A7J6F6S5_CANSA</name>